<evidence type="ECO:0000313" key="5">
    <source>
        <dbReference type="EMBL" id="PGH11948.1"/>
    </source>
</evidence>
<dbReference type="Gene3D" id="1.25.40.20">
    <property type="entry name" value="Ankyrin repeat-containing domain"/>
    <property type="match status" value="2"/>
</dbReference>
<evidence type="ECO:0000256" key="2">
    <source>
        <dbReference type="ARBA" id="ARBA00023043"/>
    </source>
</evidence>
<dbReference type="PROSITE" id="PS00108">
    <property type="entry name" value="PROTEIN_KINASE_ST"/>
    <property type="match status" value="1"/>
</dbReference>
<dbReference type="Proteomes" id="UP000224634">
    <property type="component" value="Unassembled WGS sequence"/>
</dbReference>
<keyword evidence="6" id="KW-1185">Reference proteome</keyword>
<dbReference type="PROSITE" id="PS50297">
    <property type="entry name" value="ANK_REP_REGION"/>
    <property type="match status" value="2"/>
</dbReference>
<dbReference type="InterPro" id="IPR008271">
    <property type="entry name" value="Ser/Thr_kinase_AS"/>
</dbReference>
<dbReference type="PANTHER" id="PTHR24198">
    <property type="entry name" value="ANKYRIN REPEAT AND PROTEIN KINASE DOMAIN-CONTAINING PROTEIN"/>
    <property type="match status" value="1"/>
</dbReference>
<keyword evidence="5" id="KW-0418">Kinase</keyword>
<dbReference type="Gene3D" id="1.10.510.10">
    <property type="entry name" value="Transferase(Phosphotransferase) domain 1"/>
    <property type="match status" value="1"/>
</dbReference>
<dbReference type="InterPro" id="IPR002110">
    <property type="entry name" value="Ankyrin_rpt"/>
</dbReference>
<dbReference type="GO" id="GO:0005737">
    <property type="term" value="C:cytoplasm"/>
    <property type="evidence" value="ECO:0007669"/>
    <property type="project" value="TreeGrafter"/>
</dbReference>
<evidence type="ECO:0000313" key="6">
    <source>
        <dbReference type="Proteomes" id="UP000224634"/>
    </source>
</evidence>
<evidence type="ECO:0000256" key="3">
    <source>
        <dbReference type="PROSITE-ProRule" id="PRU00023"/>
    </source>
</evidence>
<feature type="domain" description="Protein kinase" evidence="4">
    <location>
        <begin position="75"/>
        <end position="382"/>
    </location>
</feature>
<feature type="repeat" description="ANK" evidence="3">
    <location>
        <begin position="877"/>
        <end position="909"/>
    </location>
</feature>
<keyword evidence="2 3" id="KW-0040">ANK repeat</keyword>
<dbReference type="EMBL" id="PDNA01000125">
    <property type="protein sequence ID" value="PGH11948.1"/>
    <property type="molecule type" value="Genomic_DNA"/>
</dbReference>
<dbReference type="InterPro" id="IPR036770">
    <property type="entry name" value="Ankyrin_rpt-contain_sf"/>
</dbReference>
<keyword evidence="1" id="KW-0677">Repeat</keyword>
<dbReference type="SMART" id="SM00220">
    <property type="entry name" value="S_TKc"/>
    <property type="match status" value="1"/>
</dbReference>
<dbReference type="Pfam" id="PF00023">
    <property type="entry name" value="Ank"/>
    <property type="match status" value="1"/>
</dbReference>
<dbReference type="InterPro" id="IPR001245">
    <property type="entry name" value="Ser-Thr/Tyr_kinase_cat_dom"/>
</dbReference>
<dbReference type="OrthoDB" id="626167at2759"/>
<feature type="repeat" description="ANK" evidence="3">
    <location>
        <begin position="632"/>
        <end position="664"/>
    </location>
</feature>
<name>A0A2B7XTM4_POLH7</name>
<sequence>MAYENFSSSIIPSLATANAWTEEEEKSGGSTGELGLKVPEIVDIDERAHYSLVTVIRELDVPTFPLHVFDANLIGHPETYAGRGSSYIVTRSLMVARNDFENLPPTYGQGASVVLKRVLPRRSLHQQSPYRQDLAQFRAVISDLRVLQHPPIRKLQTIIDLIGISWSKEVDSTVMPILVMQCAKYGSLADFQAGSPVMDGPTKARLSLDVAQGLLALHSCRIIHGDVKSENILLDYAPNREQVQGLIAKVSDFGGALLDVSEDTEFSNGIGGTVPWMAPEASTKLRGFSAVQKTDVYSFGMLLWRIFVDDFRGMQSSRHILAQVSRQGGILLAALQSISALDIEYYRPVISQILTRCLQNDPMHRESSLQPVVKLLGGAEVFEFTAQPMQPIEFFTAPYASPFQVTNVIGCFNDRHANISDLEQEHGAQHLMRHADFGPHPSGPELDAAFQVFLCSTFGFGVARDEQQALEYLVKAARGGLVKAQAILYGWLQSTPREIVARASLPDENVVINWLRNAAYLGSHIASRDLREVTGKDSSDYLDTIEKRKREMSGVGQPFIVEQEEFATDKVDLDDIPRLRKYIQDLGVPVDELLINSAEETLLHYVSTVGATHAVALLLQEFGANPNVLDEDSTTPLLCACRAGHLEVAEQLVASGANPSTANLIGETPLHWLISFRDDEVEAAASLLLLDNPNASSFLTTCTTQQVDYTEHDLQWHPTGTPLHWAIEGDYGVVVRTLLKHGANALYQEPISVLTSLGLAARHGSPYLVEMLLTSVARDQAMNYGLESFCNIVLEAIRGENLYVRKVRHGKALFKSEIQTLSYLVQYMQKTYGCTTWPDSVPSPLLSAIKYVKRFGNTDLVHWLLENNIGSFEDREDDRSALHIALENDDHETFDLLLQLGADSQLRYTDPLGVNDLSLLHYLAISAPKGINGQRDNSFFVRRIVAAGVDLEHKDSNGLTALTLSLINFERTLVIRLLECGASIHAVDSMGYSVLGVLIKHRAILGVKFLLQECAMKLVDYYIINSELGQTTLQLAEECLSSGNEDEGNILDQLLLSVLKKPNN</sequence>
<proteinExistence type="predicted"/>
<evidence type="ECO:0000259" key="4">
    <source>
        <dbReference type="PROSITE" id="PS50011"/>
    </source>
</evidence>
<dbReference type="Pfam" id="PF07714">
    <property type="entry name" value="PK_Tyr_Ser-Thr"/>
    <property type="match status" value="1"/>
</dbReference>
<reference evidence="5 6" key="1">
    <citation type="submission" date="2017-10" db="EMBL/GenBank/DDBJ databases">
        <title>Comparative genomics in systemic dimorphic fungi from Ajellomycetaceae.</title>
        <authorList>
            <person name="Munoz J.F."/>
            <person name="Mcewen J.G."/>
            <person name="Clay O.K."/>
            <person name="Cuomo C.A."/>
        </authorList>
    </citation>
    <scope>NUCLEOTIDE SEQUENCE [LARGE SCALE GENOMIC DNA]</scope>
    <source>
        <strain evidence="5 6">UAMH7299</strain>
    </source>
</reference>
<dbReference type="Gene3D" id="1.25.40.10">
    <property type="entry name" value="Tetratricopeptide repeat domain"/>
    <property type="match status" value="1"/>
</dbReference>
<evidence type="ECO:0000256" key="1">
    <source>
        <dbReference type="ARBA" id="ARBA00022737"/>
    </source>
</evidence>
<dbReference type="GO" id="GO:0004672">
    <property type="term" value="F:protein kinase activity"/>
    <property type="evidence" value="ECO:0007669"/>
    <property type="project" value="InterPro"/>
</dbReference>
<dbReference type="SUPFAM" id="SSF48403">
    <property type="entry name" value="Ankyrin repeat"/>
    <property type="match status" value="2"/>
</dbReference>
<dbReference type="SUPFAM" id="SSF56112">
    <property type="entry name" value="Protein kinase-like (PK-like)"/>
    <property type="match status" value="1"/>
</dbReference>
<dbReference type="SMART" id="SM00248">
    <property type="entry name" value="ANK"/>
    <property type="match status" value="10"/>
</dbReference>
<dbReference type="AlphaFoldDB" id="A0A2B7XTM4"/>
<dbReference type="InterPro" id="IPR000719">
    <property type="entry name" value="Prot_kinase_dom"/>
</dbReference>
<dbReference type="PROSITE" id="PS50088">
    <property type="entry name" value="ANK_REPEAT"/>
    <property type="match status" value="3"/>
</dbReference>
<keyword evidence="5" id="KW-0808">Transferase</keyword>
<dbReference type="PROSITE" id="PS50011">
    <property type="entry name" value="PROTEIN_KINASE_DOM"/>
    <property type="match status" value="1"/>
</dbReference>
<dbReference type="PANTHER" id="PTHR24198:SF165">
    <property type="entry name" value="ANKYRIN REPEAT-CONTAINING PROTEIN-RELATED"/>
    <property type="match status" value="1"/>
</dbReference>
<feature type="repeat" description="ANK" evidence="3">
    <location>
        <begin position="718"/>
        <end position="750"/>
    </location>
</feature>
<dbReference type="GO" id="GO:0005524">
    <property type="term" value="F:ATP binding"/>
    <property type="evidence" value="ECO:0007669"/>
    <property type="project" value="InterPro"/>
</dbReference>
<dbReference type="STRING" id="1447883.A0A2B7XTM4"/>
<dbReference type="InterPro" id="IPR011009">
    <property type="entry name" value="Kinase-like_dom_sf"/>
</dbReference>
<dbReference type="InterPro" id="IPR011990">
    <property type="entry name" value="TPR-like_helical_dom_sf"/>
</dbReference>
<organism evidence="5 6">
    <name type="scientific">Polytolypa hystricis (strain UAMH7299)</name>
    <dbReference type="NCBI Taxonomy" id="1447883"/>
    <lineage>
        <taxon>Eukaryota</taxon>
        <taxon>Fungi</taxon>
        <taxon>Dikarya</taxon>
        <taxon>Ascomycota</taxon>
        <taxon>Pezizomycotina</taxon>
        <taxon>Eurotiomycetes</taxon>
        <taxon>Eurotiomycetidae</taxon>
        <taxon>Onygenales</taxon>
        <taxon>Onygenales incertae sedis</taxon>
        <taxon>Polytolypa</taxon>
    </lineage>
</organism>
<accession>A0A2B7XTM4</accession>
<protein>
    <submittedName>
        <fullName evidence="5">TKL protein kinase</fullName>
    </submittedName>
</protein>
<dbReference type="Pfam" id="PF12796">
    <property type="entry name" value="Ank_2"/>
    <property type="match status" value="1"/>
</dbReference>
<gene>
    <name evidence="5" type="ORF">AJ80_06913</name>
</gene>
<comment type="caution">
    <text evidence="5">The sequence shown here is derived from an EMBL/GenBank/DDBJ whole genome shotgun (WGS) entry which is preliminary data.</text>
</comment>